<keyword evidence="1" id="KW-0812">Transmembrane</keyword>
<protein>
    <recommendedName>
        <fullName evidence="5">DUF916 domain-containing protein</fullName>
    </recommendedName>
</protein>
<sequence length="348" mass="36436">MTRTILRAAAALCLLTALTPAAPALGAPATTIGGYAAGTLAGSALADDKLTFGVQAATAKKPDQRPYLAYSATPGAGVADFVAVLNYSEKPVAFKLYASDAFNTATGGFDLLARSETPKDAGSWIKLARNEITVPARGTAIVPFSLAVPTIVTPGDHVGGIVASVSTQVKDASGNVITVDQRTGIRVYLRVAGELKPELKLENVSMDYLGTLNPFGRGGLTIRYTVRNVGNVRLAGKQAVRLGNLFGTSLRPGDKPLPELLPGNSYDVVVPVKGILPALRTSATITVDPVAMPGDKDPKLFPVSAKATFWAIPWTLLALILALLIALGVTIVVRRGNRRVTKLKERTA</sequence>
<evidence type="ECO:0000313" key="4">
    <source>
        <dbReference type="Proteomes" id="UP000587527"/>
    </source>
</evidence>
<keyword evidence="1" id="KW-0472">Membrane</keyword>
<dbReference type="AlphaFoldDB" id="A0A841BT45"/>
<organism evidence="3 4">
    <name type="scientific">Allocatelliglobosispora scoriae</name>
    <dbReference type="NCBI Taxonomy" id="643052"/>
    <lineage>
        <taxon>Bacteria</taxon>
        <taxon>Bacillati</taxon>
        <taxon>Actinomycetota</taxon>
        <taxon>Actinomycetes</taxon>
        <taxon>Micromonosporales</taxon>
        <taxon>Micromonosporaceae</taxon>
        <taxon>Allocatelliglobosispora</taxon>
    </lineage>
</organism>
<feature type="signal peptide" evidence="2">
    <location>
        <begin position="1"/>
        <end position="26"/>
    </location>
</feature>
<keyword evidence="4" id="KW-1185">Reference proteome</keyword>
<dbReference type="RefSeq" id="WP_184836903.1">
    <property type="nucleotide sequence ID" value="NZ_JACHMN010000002.1"/>
</dbReference>
<proteinExistence type="predicted"/>
<name>A0A841BT45_9ACTN</name>
<evidence type="ECO:0000256" key="2">
    <source>
        <dbReference type="SAM" id="SignalP"/>
    </source>
</evidence>
<evidence type="ECO:0000256" key="1">
    <source>
        <dbReference type="SAM" id="Phobius"/>
    </source>
</evidence>
<dbReference type="EMBL" id="JACHMN010000002">
    <property type="protein sequence ID" value="MBB5869912.1"/>
    <property type="molecule type" value="Genomic_DNA"/>
</dbReference>
<evidence type="ECO:0000313" key="3">
    <source>
        <dbReference type="EMBL" id="MBB5869912.1"/>
    </source>
</evidence>
<feature type="chain" id="PRO_5032303121" description="DUF916 domain-containing protein" evidence="2">
    <location>
        <begin position="27"/>
        <end position="348"/>
    </location>
</feature>
<feature type="transmembrane region" description="Helical" evidence="1">
    <location>
        <begin position="309"/>
        <end position="333"/>
    </location>
</feature>
<comment type="caution">
    <text evidence="3">The sequence shown here is derived from an EMBL/GenBank/DDBJ whole genome shotgun (WGS) entry which is preliminary data.</text>
</comment>
<accession>A0A841BT45</accession>
<reference evidence="3 4" key="1">
    <citation type="submission" date="2020-08" db="EMBL/GenBank/DDBJ databases">
        <title>Sequencing the genomes of 1000 actinobacteria strains.</title>
        <authorList>
            <person name="Klenk H.-P."/>
        </authorList>
    </citation>
    <scope>NUCLEOTIDE SEQUENCE [LARGE SCALE GENOMIC DNA]</scope>
    <source>
        <strain evidence="3 4">DSM 45362</strain>
    </source>
</reference>
<evidence type="ECO:0008006" key="5">
    <source>
        <dbReference type="Google" id="ProtNLM"/>
    </source>
</evidence>
<keyword evidence="1" id="KW-1133">Transmembrane helix</keyword>
<dbReference type="Proteomes" id="UP000587527">
    <property type="component" value="Unassembled WGS sequence"/>
</dbReference>
<keyword evidence="2" id="KW-0732">Signal</keyword>
<gene>
    <name evidence="3" type="ORF">F4553_003291</name>
</gene>